<feature type="domain" description="AMP-dependent synthetase/ligase" evidence="19">
    <location>
        <begin position="61"/>
        <end position="413"/>
    </location>
</feature>
<keyword evidence="10" id="KW-0445">Lipid transport</keyword>
<evidence type="ECO:0000259" key="19">
    <source>
        <dbReference type="Pfam" id="PF00501"/>
    </source>
</evidence>
<evidence type="ECO:0000256" key="14">
    <source>
        <dbReference type="ARBA" id="ARBA00026121"/>
    </source>
</evidence>
<dbReference type="Gene3D" id="3.30.300.30">
    <property type="match status" value="1"/>
</dbReference>
<keyword evidence="11" id="KW-0443">Lipid metabolism</keyword>
<proteinExistence type="inferred from homology"/>
<dbReference type="InterPro" id="IPR020845">
    <property type="entry name" value="AMP-binding_CS"/>
</dbReference>
<evidence type="ECO:0000256" key="10">
    <source>
        <dbReference type="ARBA" id="ARBA00023055"/>
    </source>
</evidence>
<dbReference type="EC" id="6.2.1.3" evidence="14"/>
<evidence type="ECO:0000256" key="9">
    <source>
        <dbReference type="ARBA" id="ARBA00022989"/>
    </source>
</evidence>
<dbReference type="FunFam" id="3.40.50.12780:FF:000005">
    <property type="entry name" value="Solute carrier family 27 member 6"/>
    <property type="match status" value="1"/>
</dbReference>
<dbReference type="EMBL" id="JAATJV010193900">
    <property type="protein sequence ID" value="MBZ3872860.1"/>
    <property type="molecule type" value="Genomic_DNA"/>
</dbReference>
<comment type="catalytic activity">
    <reaction evidence="18">
        <text>tetracosanoate + ATP + CoA = tetracosanoyl-CoA + AMP + diphosphate</text>
        <dbReference type="Rhea" id="RHEA:33639"/>
        <dbReference type="ChEBI" id="CHEBI:30616"/>
        <dbReference type="ChEBI" id="CHEBI:31014"/>
        <dbReference type="ChEBI" id="CHEBI:33019"/>
        <dbReference type="ChEBI" id="CHEBI:57287"/>
        <dbReference type="ChEBI" id="CHEBI:65052"/>
        <dbReference type="ChEBI" id="CHEBI:456215"/>
    </reaction>
    <physiologicalReaction direction="left-to-right" evidence="18">
        <dbReference type="Rhea" id="RHEA:33640"/>
    </physiologicalReaction>
</comment>
<comment type="subcellular location">
    <subcellularLocation>
        <location evidence="1">Cell membrane</location>
        <topology evidence="1">Multi-pass membrane protein</topology>
    </subcellularLocation>
</comment>
<evidence type="ECO:0000256" key="5">
    <source>
        <dbReference type="ARBA" id="ARBA00022598"/>
    </source>
</evidence>
<feature type="domain" description="AMP-binding enzyme C-terminal" evidence="20">
    <location>
        <begin position="499"/>
        <end position="575"/>
    </location>
</feature>
<keyword evidence="4" id="KW-1003">Cell membrane</keyword>
<evidence type="ECO:0000256" key="4">
    <source>
        <dbReference type="ARBA" id="ARBA00022475"/>
    </source>
</evidence>
<evidence type="ECO:0000313" key="21">
    <source>
        <dbReference type="EMBL" id="MBZ3872860.1"/>
    </source>
</evidence>
<keyword evidence="5" id="KW-0436">Ligase</keyword>
<keyword evidence="7" id="KW-0547">Nucleotide-binding</keyword>
<evidence type="ECO:0000313" key="22">
    <source>
        <dbReference type="Proteomes" id="UP001166674"/>
    </source>
</evidence>
<evidence type="ECO:0000256" key="1">
    <source>
        <dbReference type="ARBA" id="ARBA00004651"/>
    </source>
</evidence>
<dbReference type="InterPro" id="IPR000873">
    <property type="entry name" value="AMP-dep_synth/lig_dom"/>
</dbReference>
<organism evidence="21 22">
    <name type="scientific">Sciurus carolinensis</name>
    <name type="common">Eastern gray squirrel</name>
    <dbReference type="NCBI Taxonomy" id="30640"/>
    <lineage>
        <taxon>Eukaryota</taxon>
        <taxon>Metazoa</taxon>
        <taxon>Chordata</taxon>
        <taxon>Craniata</taxon>
        <taxon>Vertebrata</taxon>
        <taxon>Euteleostomi</taxon>
        <taxon>Mammalia</taxon>
        <taxon>Eutheria</taxon>
        <taxon>Euarchontoglires</taxon>
        <taxon>Glires</taxon>
        <taxon>Rodentia</taxon>
        <taxon>Sciuromorpha</taxon>
        <taxon>Sciuridae</taxon>
        <taxon>Sciurinae</taxon>
        <taxon>Sciurini</taxon>
        <taxon>Sciurus</taxon>
    </lineage>
</organism>
<dbReference type="CDD" id="cd05938">
    <property type="entry name" value="hsFATP2a_ACSVL_like"/>
    <property type="match status" value="1"/>
</dbReference>
<dbReference type="GO" id="GO:0005778">
    <property type="term" value="C:peroxisomal membrane"/>
    <property type="evidence" value="ECO:0007669"/>
    <property type="project" value="TreeGrafter"/>
</dbReference>
<dbReference type="GO" id="GO:0000166">
    <property type="term" value="F:nucleotide binding"/>
    <property type="evidence" value="ECO:0007669"/>
    <property type="project" value="UniProtKB-KW"/>
</dbReference>
<dbReference type="GO" id="GO:0008206">
    <property type="term" value="P:bile acid metabolic process"/>
    <property type="evidence" value="ECO:0007669"/>
    <property type="project" value="TreeGrafter"/>
</dbReference>
<keyword evidence="22" id="KW-1185">Reference proteome</keyword>
<keyword evidence="6" id="KW-0812">Transmembrane</keyword>
<comment type="similarity">
    <text evidence="2">Belongs to the ATP-dependent AMP-binding enzyme family.</text>
</comment>
<evidence type="ECO:0000256" key="13">
    <source>
        <dbReference type="ARBA" id="ARBA00024484"/>
    </source>
</evidence>
<dbReference type="Pfam" id="PF13193">
    <property type="entry name" value="AMP-binding_C"/>
    <property type="match status" value="1"/>
</dbReference>
<dbReference type="GO" id="GO:0005789">
    <property type="term" value="C:endoplasmic reticulum membrane"/>
    <property type="evidence" value="ECO:0007669"/>
    <property type="project" value="TreeGrafter"/>
</dbReference>
<gene>
    <name evidence="21" type="ORF">SUZIE_120050</name>
</gene>
<evidence type="ECO:0000256" key="11">
    <source>
        <dbReference type="ARBA" id="ARBA00023098"/>
    </source>
</evidence>
<dbReference type="InterPro" id="IPR042099">
    <property type="entry name" value="ANL_N_sf"/>
</dbReference>
<dbReference type="Pfam" id="PF00501">
    <property type="entry name" value="AMP-binding"/>
    <property type="match status" value="1"/>
</dbReference>
<comment type="catalytic activity">
    <reaction evidence="16">
        <text>a very long-chain fatty acid + ATP + CoA = a very long-chain fatty acyl-CoA + AMP + diphosphate</text>
        <dbReference type="Rhea" id="RHEA:54536"/>
        <dbReference type="ChEBI" id="CHEBI:30616"/>
        <dbReference type="ChEBI" id="CHEBI:33019"/>
        <dbReference type="ChEBI" id="CHEBI:57287"/>
        <dbReference type="ChEBI" id="CHEBI:58950"/>
        <dbReference type="ChEBI" id="CHEBI:138261"/>
        <dbReference type="ChEBI" id="CHEBI:456215"/>
    </reaction>
    <physiologicalReaction direction="left-to-right" evidence="16">
        <dbReference type="Rhea" id="RHEA:54537"/>
    </physiologicalReaction>
</comment>
<dbReference type="FunFam" id="3.30.300.30:FF:000002">
    <property type="entry name" value="Long-chain fatty acid transport protein 1"/>
    <property type="match status" value="1"/>
</dbReference>
<accession>A0AA41MJ31</accession>
<keyword evidence="9" id="KW-1133">Transmembrane helix</keyword>
<evidence type="ECO:0000256" key="6">
    <source>
        <dbReference type="ARBA" id="ARBA00022692"/>
    </source>
</evidence>
<keyword evidence="12" id="KW-0472">Membrane</keyword>
<evidence type="ECO:0000256" key="3">
    <source>
        <dbReference type="ARBA" id="ARBA00022448"/>
    </source>
</evidence>
<sequence>MSRSTYTVLAVLLLLPLLVNFCCPYFFQDMRYFLRVANLARQLRSYRQRRPVRTILRVFLEKARQTPHKPFLLFRDETLTYAQVDRRSNQVARMLHDHLGLRQGECVAVFMGNEPAYVWLWLGLAKLGCPMACLNYNIRSKSLLHCFHCSGAKVLLASPGELRTARPDAGAPPSALAKNQPWQPGVGTSNTDGVDSFLDKVDEVSNEPIPESWRSEVTFSTPALYIYTSGTTGLPKAATINHHRLWYGTGLSVVAGFKADDVIYTTLPLYHSSALMIGLHGCIQAGATLALRTKFSASQFWDDCRKYNATIIQYIGELLRYLCNSPPKPNDRDHKVRVALGNGLRGDIWREFVKRFGDIHVYEFYASTEGNIGFMNYPRKIGAVGRANYLQRKVITYELIKYDVEKDEPVRDGNGYCIKVPKGEVGLLICKITQLTPFNGYAGGKTQTEKKKLKDVFKKGDLYFNSGDLLMIDHENFVYFHDRVGDTFRWKGENVATTEVADIVGLVDFVQEVNVYGVPVPGHEGRIGMASIKMKENHEFDGKKLFQHVADFLPSYARPRFLRIQDTLEITGTFKHRKVTLMEEGFNPTVIKDALYFLDDTAKTYVPMTEDIYKAISDKTLKM</sequence>
<dbReference type="GO" id="GO:0005886">
    <property type="term" value="C:plasma membrane"/>
    <property type="evidence" value="ECO:0007669"/>
    <property type="project" value="UniProtKB-SubCell"/>
</dbReference>
<dbReference type="PANTHER" id="PTHR43107">
    <property type="entry name" value="LONG-CHAIN FATTY ACID TRANSPORT PROTEIN"/>
    <property type="match status" value="1"/>
</dbReference>
<evidence type="ECO:0000259" key="20">
    <source>
        <dbReference type="Pfam" id="PF13193"/>
    </source>
</evidence>
<dbReference type="GO" id="GO:0044539">
    <property type="term" value="P:long-chain fatty acid import into cell"/>
    <property type="evidence" value="ECO:0007669"/>
    <property type="project" value="TreeGrafter"/>
</dbReference>
<name>A0AA41MJ31_SCICA</name>
<evidence type="ECO:0000256" key="7">
    <source>
        <dbReference type="ARBA" id="ARBA00022741"/>
    </source>
</evidence>
<evidence type="ECO:0000256" key="2">
    <source>
        <dbReference type="ARBA" id="ARBA00006432"/>
    </source>
</evidence>
<dbReference type="InterPro" id="IPR045851">
    <property type="entry name" value="AMP-bd_C_sf"/>
</dbReference>
<dbReference type="PANTHER" id="PTHR43107:SF4">
    <property type="entry name" value="LONG-CHAIN FATTY ACID TRANSPORT PROTEIN 2"/>
    <property type="match status" value="1"/>
</dbReference>
<comment type="catalytic activity">
    <reaction evidence="15">
        <text>a fatty acid(in) = a fatty acid(out)</text>
        <dbReference type="Rhea" id="RHEA:38879"/>
        <dbReference type="ChEBI" id="CHEBI:28868"/>
    </reaction>
</comment>
<protein>
    <recommendedName>
        <fullName evidence="14">long-chain-fatty-acid--CoA ligase</fullName>
        <ecNumber evidence="14">6.2.1.3</ecNumber>
    </recommendedName>
    <alternativeName>
        <fullName evidence="17">Long-chain-fatty-acid--CoA ligase</fullName>
    </alternativeName>
</protein>
<dbReference type="PROSITE" id="PS00455">
    <property type="entry name" value="AMP_BINDING"/>
    <property type="match status" value="1"/>
</dbReference>
<dbReference type="AlphaFoldDB" id="A0AA41MJ31"/>
<keyword evidence="3" id="KW-0813">Transport</keyword>
<comment type="caution">
    <text evidence="21">The sequence shown here is derived from an EMBL/GenBank/DDBJ whole genome shotgun (WGS) entry which is preliminary data.</text>
</comment>
<dbReference type="GO" id="GO:0005324">
    <property type="term" value="F:long-chain fatty acid transmembrane transporter activity"/>
    <property type="evidence" value="ECO:0007669"/>
    <property type="project" value="TreeGrafter"/>
</dbReference>
<dbReference type="Proteomes" id="UP001166674">
    <property type="component" value="Unassembled WGS sequence"/>
</dbReference>
<evidence type="ECO:0000256" key="12">
    <source>
        <dbReference type="ARBA" id="ARBA00023136"/>
    </source>
</evidence>
<dbReference type="NCBIfam" id="NF006134">
    <property type="entry name" value="PRK08279.1"/>
    <property type="match status" value="1"/>
</dbReference>
<dbReference type="Gene3D" id="3.40.50.12780">
    <property type="entry name" value="N-terminal domain of ligase-like"/>
    <property type="match status" value="1"/>
</dbReference>
<dbReference type="SUPFAM" id="SSF56801">
    <property type="entry name" value="Acetyl-CoA synthetase-like"/>
    <property type="match status" value="1"/>
</dbReference>
<evidence type="ECO:0000256" key="16">
    <source>
        <dbReference type="ARBA" id="ARBA00036527"/>
    </source>
</evidence>
<dbReference type="InterPro" id="IPR025110">
    <property type="entry name" value="AMP-bd_C"/>
</dbReference>
<dbReference type="GO" id="GO:0004467">
    <property type="term" value="F:long-chain fatty acid-CoA ligase activity"/>
    <property type="evidence" value="ECO:0007669"/>
    <property type="project" value="UniProtKB-EC"/>
</dbReference>
<evidence type="ECO:0000256" key="17">
    <source>
        <dbReference type="ARBA" id="ARBA00041297"/>
    </source>
</evidence>
<evidence type="ECO:0000256" key="18">
    <source>
        <dbReference type="ARBA" id="ARBA00048666"/>
    </source>
</evidence>
<comment type="catalytic activity">
    <reaction evidence="13">
        <text>a long-chain fatty acid + ATP + CoA = a long-chain fatty acyl-CoA + AMP + diphosphate</text>
        <dbReference type="Rhea" id="RHEA:15421"/>
        <dbReference type="ChEBI" id="CHEBI:30616"/>
        <dbReference type="ChEBI" id="CHEBI:33019"/>
        <dbReference type="ChEBI" id="CHEBI:57287"/>
        <dbReference type="ChEBI" id="CHEBI:57560"/>
        <dbReference type="ChEBI" id="CHEBI:83139"/>
        <dbReference type="ChEBI" id="CHEBI:456215"/>
        <dbReference type="EC" id="6.2.1.3"/>
    </reaction>
    <physiologicalReaction direction="left-to-right" evidence="13">
        <dbReference type="Rhea" id="RHEA:15422"/>
    </physiologicalReaction>
</comment>
<keyword evidence="8" id="KW-0276">Fatty acid metabolism</keyword>
<evidence type="ECO:0000256" key="15">
    <source>
        <dbReference type="ARBA" id="ARBA00036271"/>
    </source>
</evidence>
<reference evidence="21" key="1">
    <citation type="submission" date="2020-03" db="EMBL/GenBank/DDBJ databases">
        <title>Studies in the Genomics of Life Span.</title>
        <authorList>
            <person name="Glass D."/>
        </authorList>
    </citation>
    <scope>NUCLEOTIDE SEQUENCE</scope>
    <source>
        <strain evidence="21">SUZIE</strain>
        <tissue evidence="21">Muscle</tissue>
    </source>
</reference>
<evidence type="ECO:0000256" key="8">
    <source>
        <dbReference type="ARBA" id="ARBA00022832"/>
    </source>
</evidence>